<dbReference type="SUPFAM" id="SSF55729">
    <property type="entry name" value="Acyl-CoA N-acyltransferases (Nat)"/>
    <property type="match status" value="1"/>
</dbReference>
<dbReference type="Gene3D" id="3.40.630.30">
    <property type="match status" value="1"/>
</dbReference>
<keyword evidence="6" id="KW-1185">Reference proteome</keyword>
<keyword evidence="2" id="KW-0808">Transferase</keyword>
<evidence type="ECO:0000256" key="1">
    <source>
        <dbReference type="ARBA" id="ARBA00009342"/>
    </source>
</evidence>
<dbReference type="InterPro" id="IPR039135">
    <property type="entry name" value="NAT9-like"/>
</dbReference>
<protein>
    <submittedName>
        <fullName evidence="5">N-acetyltransferase 9</fullName>
    </submittedName>
</protein>
<dbReference type="PANTHER" id="PTHR13256">
    <property type="entry name" value="N-ACETYLTRANSFERASE 9"/>
    <property type="match status" value="1"/>
</dbReference>
<comment type="similarity">
    <text evidence="1">Belongs to the acetyltransferase family. GNAT subfamily.</text>
</comment>
<dbReference type="InterPro" id="IPR016181">
    <property type="entry name" value="Acyl_CoA_acyltransferase"/>
</dbReference>
<dbReference type="PANTHER" id="PTHR13256:SF16">
    <property type="entry name" value="ALPHA_BETA-TUBULIN-N-ACETYLTRANSFERASE 9"/>
    <property type="match status" value="1"/>
</dbReference>
<evidence type="ECO:0000256" key="3">
    <source>
        <dbReference type="ARBA" id="ARBA00023315"/>
    </source>
</evidence>
<dbReference type="GO" id="GO:0008080">
    <property type="term" value="F:N-acetyltransferase activity"/>
    <property type="evidence" value="ECO:0007669"/>
    <property type="project" value="InterPro"/>
</dbReference>
<proteinExistence type="inferred from homology"/>
<comment type="caution">
    <text evidence="5">The sequence shown here is derived from an EMBL/GenBank/DDBJ whole genome shotgun (WGS) entry which is preliminary data.</text>
</comment>
<gene>
    <name evidence="5" type="ORF">KUF71_025284</name>
</gene>
<evidence type="ECO:0000259" key="4">
    <source>
        <dbReference type="Pfam" id="PF13302"/>
    </source>
</evidence>
<dbReference type="InterPro" id="IPR000182">
    <property type="entry name" value="GNAT_dom"/>
</dbReference>
<dbReference type="Pfam" id="PF13302">
    <property type="entry name" value="Acetyltransf_3"/>
    <property type="match status" value="1"/>
</dbReference>
<dbReference type="AlphaFoldDB" id="A0AAE1LDG0"/>
<organism evidence="5 6">
    <name type="scientific">Frankliniella fusca</name>
    <dbReference type="NCBI Taxonomy" id="407009"/>
    <lineage>
        <taxon>Eukaryota</taxon>
        <taxon>Metazoa</taxon>
        <taxon>Ecdysozoa</taxon>
        <taxon>Arthropoda</taxon>
        <taxon>Hexapoda</taxon>
        <taxon>Insecta</taxon>
        <taxon>Pterygota</taxon>
        <taxon>Neoptera</taxon>
        <taxon>Paraneoptera</taxon>
        <taxon>Thysanoptera</taxon>
        <taxon>Terebrantia</taxon>
        <taxon>Thripoidea</taxon>
        <taxon>Thripidae</taxon>
        <taxon>Frankliniella</taxon>
    </lineage>
</organism>
<sequence length="99" mass="11667">MRLNENTCIFGKEVVLIPYKEHHVPKYHNWMKSEELQHLTGSEPLSLEEEYEMQKDWHQDENKCTFIVLEKSKFEETGDEIGAVSFSKYSKPSTAEETK</sequence>
<reference evidence="5" key="1">
    <citation type="submission" date="2021-07" db="EMBL/GenBank/DDBJ databases">
        <authorList>
            <person name="Catto M.A."/>
            <person name="Jacobson A."/>
            <person name="Kennedy G."/>
            <person name="Labadie P."/>
            <person name="Hunt B.G."/>
            <person name="Srinivasan R."/>
        </authorList>
    </citation>
    <scope>NUCLEOTIDE SEQUENCE</scope>
    <source>
        <strain evidence="5">PL_HMW_Pooled</strain>
        <tissue evidence="5">Head</tissue>
    </source>
</reference>
<evidence type="ECO:0000313" key="6">
    <source>
        <dbReference type="Proteomes" id="UP001219518"/>
    </source>
</evidence>
<name>A0AAE1LDG0_9NEOP</name>
<evidence type="ECO:0000256" key="2">
    <source>
        <dbReference type="ARBA" id="ARBA00022679"/>
    </source>
</evidence>
<accession>A0AAE1LDG0</accession>
<dbReference type="Proteomes" id="UP001219518">
    <property type="component" value="Unassembled WGS sequence"/>
</dbReference>
<dbReference type="EMBL" id="JAHWGI010000485">
    <property type="protein sequence ID" value="KAK3916026.1"/>
    <property type="molecule type" value="Genomic_DNA"/>
</dbReference>
<feature type="domain" description="N-acetyltransferase" evidence="4">
    <location>
        <begin position="14"/>
        <end position="93"/>
    </location>
</feature>
<reference evidence="5" key="2">
    <citation type="journal article" date="2023" name="BMC Genomics">
        <title>Pest status, molecular evolution, and epigenetic factors derived from the genome assembly of Frankliniella fusca, a thysanopteran phytovirus vector.</title>
        <authorList>
            <person name="Catto M.A."/>
            <person name="Labadie P.E."/>
            <person name="Jacobson A.L."/>
            <person name="Kennedy G.G."/>
            <person name="Srinivasan R."/>
            <person name="Hunt B.G."/>
        </authorList>
    </citation>
    <scope>NUCLEOTIDE SEQUENCE</scope>
    <source>
        <strain evidence="5">PL_HMW_Pooled</strain>
    </source>
</reference>
<keyword evidence="3" id="KW-0012">Acyltransferase</keyword>
<evidence type="ECO:0000313" key="5">
    <source>
        <dbReference type="EMBL" id="KAK3916026.1"/>
    </source>
</evidence>